<feature type="region of interest" description="Disordered" evidence="2">
    <location>
        <begin position="300"/>
        <end position="329"/>
    </location>
</feature>
<dbReference type="InterPro" id="IPR013087">
    <property type="entry name" value="Znf_C2H2_type"/>
</dbReference>
<dbReference type="InterPro" id="IPR036236">
    <property type="entry name" value="Znf_C2H2_sf"/>
</dbReference>
<keyword evidence="5" id="KW-1185">Reference proteome</keyword>
<dbReference type="AlphaFoldDB" id="F9WR56"/>
<evidence type="ECO:0000256" key="1">
    <source>
        <dbReference type="PROSITE-ProRule" id="PRU00042"/>
    </source>
</evidence>
<feature type="compositionally biased region" description="Low complexity" evidence="2">
    <location>
        <begin position="122"/>
        <end position="136"/>
    </location>
</feature>
<feature type="compositionally biased region" description="Basic residues" evidence="2">
    <location>
        <begin position="311"/>
        <end position="320"/>
    </location>
</feature>
<keyword evidence="1" id="KW-0863">Zinc-finger</keyword>
<gene>
    <name evidence="4" type="ORF">TvY486_0028000</name>
</gene>
<feature type="compositionally biased region" description="Acidic residues" evidence="2">
    <location>
        <begin position="25"/>
        <end position="34"/>
    </location>
</feature>
<dbReference type="PROSITE" id="PS00028">
    <property type="entry name" value="ZINC_FINGER_C2H2_1"/>
    <property type="match status" value="1"/>
</dbReference>
<reference evidence="4 5" key="1">
    <citation type="journal article" date="2012" name="Proc. Natl. Acad. Sci. U.S.A.">
        <title>Antigenic diversity is generated by distinct evolutionary mechanisms in African trypanosome species.</title>
        <authorList>
            <person name="Jackson A.P."/>
            <person name="Berry A."/>
            <person name="Aslett M."/>
            <person name="Allison H.C."/>
            <person name="Burton P."/>
            <person name="Vavrova-Anderson J."/>
            <person name="Brown R."/>
            <person name="Browne H."/>
            <person name="Corton N."/>
            <person name="Hauser H."/>
            <person name="Gamble J."/>
            <person name="Gilderthorp R."/>
            <person name="Marcello L."/>
            <person name="McQuillan J."/>
            <person name="Otto T.D."/>
            <person name="Quail M.A."/>
            <person name="Sanders M.J."/>
            <person name="van Tonder A."/>
            <person name="Ginger M.L."/>
            <person name="Field M.C."/>
            <person name="Barry J.D."/>
            <person name="Hertz-Fowler C."/>
            <person name="Berriman M."/>
        </authorList>
    </citation>
    <scope>NUCLEOTIDE SEQUENCE</scope>
    <source>
        <strain evidence="4 5">Y486</strain>
    </source>
</reference>
<evidence type="ECO:0000313" key="5">
    <source>
        <dbReference type="Proteomes" id="UP000009027"/>
    </source>
</evidence>
<protein>
    <recommendedName>
        <fullName evidence="3">C2H2-type domain-containing protein</fullName>
    </recommendedName>
</protein>
<proteinExistence type="predicted"/>
<evidence type="ECO:0000313" key="4">
    <source>
        <dbReference type="EMBL" id="CCD20040.1"/>
    </source>
</evidence>
<accession>F9WR56</accession>
<dbReference type="PROSITE" id="PS50157">
    <property type="entry name" value="ZINC_FINGER_C2H2_2"/>
    <property type="match status" value="1"/>
</dbReference>
<dbReference type="OMA" id="GRCASAY"/>
<dbReference type="VEuPathDB" id="TriTrypDB:TvY486_0028000"/>
<sequence length="376" mass="42631">MLQKHPEKQLSSGPKEAQDALVSDGEAEQEEQEQTEFVCQQCHRVLKSKTWLARHKCEPTSIINSEDSNVEEQSVTAACPICSKEYHYRWLLRHMLTKHPGHDESLRPQPRAKPKRKEMRSEAQSQGEGSGSLESAGDGDGDAERPRKRPRLGRHTEEEEGREYVCGRCASAYKQWNSLAWHTRTHHKNATTVKQKMKDGTVAVSPLLQRSLQCPYCPMKCALKQYLTMHLQANDGQPRREADHDSLKVECKESAAHLLECPSLRERRKKHGPETLKGGELFFSAQLASLLKELFRLESPSAPTPDEPKLRPARAVKRHRSPTELDTTYSPSAAAKRTVVCTARAMRKRDWESDSLTKAICFKVPPDEARVGSRLR</sequence>
<evidence type="ECO:0000259" key="3">
    <source>
        <dbReference type="PROSITE" id="PS50157"/>
    </source>
</evidence>
<name>F9WR56_TRYVY</name>
<dbReference type="SMART" id="SM00355">
    <property type="entry name" value="ZnF_C2H2"/>
    <property type="match status" value="4"/>
</dbReference>
<organism evidence="4 5">
    <name type="scientific">Trypanosoma vivax (strain Y486)</name>
    <dbReference type="NCBI Taxonomy" id="1055687"/>
    <lineage>
        <taxon>Eukaryota</taxon>
        <taxon>Discoba</taxon>
        <taxon>Euglenozoa</taxon>
        <taxon>Kinetoplastea</taxon>
        <taxon>Metakinetoplastina</taxon>
        <taxon>Trypanosomatida</taxon>
        <taxon>Trypanosomatidae</taxon>
        <taxon>Trypanosoma</taxon>
        <taxon>Duttonella</taxon>
    </lineage>
</organism>
<feature type="region of interest" description="Disordered" evidence="2">
    <location>
        <begin position="1"/>
        <end position="36"/>
    </location>
</feature>
<dbReference type="Proteomes" id="UP000009027">
    <property type="component" value="Unassembled WGS sequence"/>
</dbReference>
<feature type="region of interest" description="Disordered" evidence="2">
    <location>
        <begin position="100"/>
        <end position="157"/>
    </location>
</feature>
<dbReference type="Gene3D" id="3.30.160.60">
    <property type="entry name" value="Classic Zinc Finger"/>
    <property type="match status" value="2"/>
</dbReference>
<dbReference type="GO" id="GO:0008270">
    <property type="term" value="F:zinc ion binding"/>
    <property type="evidence" value="ECO:0007669"/>
    <property type="project" value="UniProtKB-KW"/>
</dbReference>
<keyword evidence="1" id="KW-0862">Zinc</keyword>
<evidence type="ECO:0000256" key="2">
    <source>
        <dbReference type="SAM" id="MobiDB-lite"/>
    </source>
</evidence>
<dbReference type="SUPFAM" id="SSF57667">
    <property type="entry name" value="beta-beta-alpha zinc fingers"/>
    <property type="match status" value="1"/>
</dbReference>
<keyword evidence="1" id="KW-0479">Metal-binding</keyword>
<dbReference type="EMBL" id="CAEX01004716">
    <property type="protein sequence ID" value="CCD20040.1"/>
    <property type="molecule type" value="Genomic_DNA"/>
</dbReference>
<feature type="domain" description="C2H2-type" evidence="3">
    <location>
        <begin position="164"/>
        <end position="191"/>
    </location>
</feature>